<dbReference type="EMBL" id="LZME01000071">
    <property type="protein sequence ID" value="OBK85618.1"/>
    <property type="molecule type" value="Genomic_DNA"/>
</dbReference>
<proteinExistence type="predicted"/>
<keyword evidence="1" id="KW-0472">Membrane</keyword>
<sequence>MGESMTHTSNRWLTAGFVAGGCAGLMGMTAVLSAGFAFGENTALIMGSAFQPTPVQSYIDQVIAGFLDPEHPFDGQPTFPGYTPVGVTTPETDYGPGLTQGVDDLHQALLAHLAEGDNIAVWGYSMSAAVATQELVNLLSLPPDEQPDPDTLRFVLLESLNSPNGGFFTRFDSDMAVAPADGIYHTDIYNIEYSGATDFPKYPLNFLALANAMAGYVYLHPALLPGWPTTFDPSAIQDAVKLPTSSGDVNTDYFLIPTQNLPLLDGIRAFPVFGPAMADLVQPALRVLIDLGYDRSDPADVLTPVSWSMPAIDWDVVSQNLQLGFEQGWIAAQVDLGMLPDSELPSLYPYLPDLSGLIGALDA</sequence>
<feature type="domain" description="PE-PPE" evidence="2">
    <location>
        <begin position="84"/>
        <end position="294"/>
    </location>
</feature>
<keyword evidence="1" id="KW-1133">Transmembrane helix</keyword>
<protein>
    <submittedName>
        <fullName evidence="3">PE family protein</fullName>
    </submittedName>
</protein>
<evidence type="ECO:0000313" key="4">
    <source>
        <dbReference type="Proteomes" id="UP000093712"/>
    </source>
</evidence>
<accession>A0AA91IXZ2</accession>
<keyword evidence="1" id="KW-0812">Transmembrane</keyword>
<dbReference type="Proteomes" id="UP000093712">
    <property type="component" value="Unassembled WGS sequence"/>
</dbReference>
<dbReference type="AlphaFoldDB" id="A0AA91IXZ2"/>
<gene>
    <name evidence="3" type="ORF">A5649_02455</name>
</gene>
<evidence type="ECO:0000259" key="2">
    <source>
        <dbReference type="Pfam" id="PF08237"/>
    </source>
</evidence>
<organism evidence="3 4">
    <name type="scientific">Mycolicibacter heraklionensis</name>
    <dbReference type="NCBI Taxonomy" id="512402"/>
    <lineage>
        <taxon>Bacteria</taxon>
        <taxon>Bacillati</taxon>
        <taxon>Actinomycetota</taxon>
        <taxon>Actinomycetes</taxon>
        <taxon>Mycobacteriales</taxon>
        <taxon>Mycobacteriaceae</taxon>
        <taxon>Mycolicibacter</taxon>
    </lineage>
</organism>
<feature type="transmembrane region" description="Helical" evidence="1">
    <location>
        <begin position="12"/>
        <end position="38"/>
    </location>
</feature>
<comment type="caution">
    <text evidence="3">The sequence shown here is derived from an EMBL/GenBank/DDBJ whole genome shotgun (WGS) entry which is preliminary data.</text>
</comment>
<dbReference type="InterPro" id="IPR013228">
    <property type="entry name" value="PE-PPE_C"/>
</dbReference>
<reference evidence="3 4" key="1">
    <citation type="submission" date="2016-06" db="EMBL/GenBank/DDBJ databases">
        <authorList>
            <person name="Sutton G."/>
            <person name="Brinkac L."/>
            <person name="Sanka R."/>
            <person name="Adams M."/>
            <person name="Lau E."/>
            <person name="Garcia-Basteiro A."/>
            <person name="Lopez-Varela E."/>
            <person name="Palencia S."/>
        </authorList>
    </citation>
    <scope>NUCLEOTIDE SEQUENCE [LARGE SCALE GENOMIC DNA]</scope>
    <source>
        <strain evidence="3 4">1211594.5</strain>
    </source>
</reference>
<evidence type="ECO:0000313" key="3">
    <source>
        <dbReference type="EMBL" id="OBK85618.1"/>
    </source>
</evidence>
<dbReference type="Pfam" id="PF08237">
    <property type="entry name" value="PE-PPE"/>
    <property type="match status" value="1"/>
</dbReference>
<dbReference type="InterPro" id="IPR029058">
    <property type="entry name" value="AB_hydrolase_fold"/>
</dbReference>
<evidence type="ECO:0000256" key="1">
    <source>
        <dbReference type="SAM" id="Phobius"/>
    </source>
</evidence>
<name>A0AA91IXZ2_9MYCO</name>
<dbReference type="SUPFAM" id="SSF53474">
    <property type="entry name" value="alpha/beta-Hydrolases"/>
    <property type="match status" value="1"/>
</dbReference>